<dbReference type="PANTHER" id="PTHR33164">
    <property type="entry name" value="TRANSCRIPTIONAL REGULATOR, MARR FAMILY"/>
    <property type="match status" value="1"/>
</dbReference>
<proteinExistence type="predicted"/>
<dbReference type="PANTHER" id="PTHR33164:SF43">
    <property type="entry name" value="HTH-TYPE TRANSCRIPTIONAL REPRESSOR YETL"/>
    <property type="match status" value="1"/>
</dbReference>
<evidence type="ECO:0000259" key="4">
    <source>
        <dbReference type="PROSITE" id="PS50995"/>
    </source>
</evidence>
<dbReference type="GO" id="GO:0003677">
    <property type="term" value="F:DNA binding"/>
    <property type="evidence" value="ECO:0007669"/>
    <property type="project" value="UniProtKB-KW"/>
</dbReference>
<dbReference type="Pfam" id="PF12802">
    <property type="entry name" value="MarR_2"/>
    <property type="match status" value="1"/>
</dbReference>
<evidence type="ECO:0000313" key="5">
    <source>
        <dbReference type="EMBL" id="TGY63454.1"/>
    </source>
</evidence>
<accession>A0A4S2F7S4</accession>
<dbReference type="InterPro" id="IPR023187">
    <property type="entry name" value="Tscrpt_reg_MarR-type_CS"/>
</dbReference>
<dbReference type="GO" id="GO:0003700">
    <property type="term" value="F:DNA-binding transcription factor activity"/>
    <property type="evidence" value="ECO:0007669"/>
    <property type="project" value="InterPro"/>
</dbReference>
<organism evidence="5 6">
    <name type="scientific">Muricaecibacterium torontonense</name>
    <dbReference type="NCBI Taxonomy" id="3032871"/>
    <lineage>
        <taxon>Bacteria</taxon>
        <taxon>Bacillati</taxon>
        <taxon>Actinomycetota</taxon>
        <taxon>Coriobacteriia</taxon>
        <taxon>Coriobacteriales</taxon>
        <taxon>Atopobiaceae</taxon>
        <taxon>Muricaecibacterium</taxon>
    </lineage>
</organism>
<gene>
    <name evidence="5" type="ORF">E5334_02870</name>
</gene>
<evidence type="ECO:0000313" key="6">
    <source>
        <dbReference type="Proteomes" id="UP000310263"/>
    </source>
</evidence>
<dbReference type="InterPro" id="IPR039422">
    <property type="entry name" value="MarR/SlyA-like"/>
</dbReference>
<dbReference type="Proteomes" id="UP000310263">
    <property type="component" value="Unassembled WGS sequence"/>
</dbReference>
<feature type="domain" description="HTH marR-type" evidence="4">
    <location>
        <begin position="74"/>
        <end position="214"/>
    </location>
</feature>
<dbReference type="PROSITE" id="PS01117">
    <property type="entry name" value="HTH_MARR_1"/>
    <property type="match status" value="1"/>
</dbReference>
<comment type="caution">
    <text evidence="5">The sequence shown here is derived from an EMBL/GenBank/DDBJ whole genome shotgun (WGS) entry which is preliminary data.</text>
</comment>
<evidence type="ECO:0000256" key="2">
    <source>
        <dbReference type="ARBA" id="ARBA00023125"/>
    </source>
</evidence>
<keyword evidence="1" id="KW-0805">Transcription regulation</keyword>
<dbReference type="EMBL" id="SRYE01000001">
    <property type="protein sequence ID" value="TGY63454.1"/>
    <property type="molecule type" value="Genomic_DNA"/>
</dbReference>
<keyword evidence="2" id="KW-0238">DNA-binding</keyword>
<keyword evidence="6" id="KW-1185">Reference proteome</keyword>
<name>A0A4S2F7S4_9ACTN</name>
<dbReference type="SMART" id="SM00347">
    <property type="entry name" value="HTH_MARR"/>
    <property type="match status" value="1"/>
</dbReference>
<dbReference type="SUPFAM" id="SSF46785">
    <property type="entry name" value="Winged helix' DNA-binding domain"/>
    <property type="match status" value="1"/>
</dbReference>
<dbReference type="AlphaFoldDB" id="A0A4S2F7S4"/>
<dbReference type="InterPro" id="IPR000835">
    <property type="entry name" value="HTH_MarR-typ"/>
</dbReference>
<dbReference type="PROSITE" id="PS50995">
    <property type="entry name" value="HTH_MARR_2"/>
    <property type="match status" value="1"/>
</dbReference>
<sequence length="214" mass="24319">MRCGYAVRQNILPLIDTLKKNSEKALQIYWHLDNISTNNGMLEWLRKLLNFSENQSVGGKKGVSMQDAALQEEQERAARLIVEGTRLLTTRIPALFETESSDITFRQWEALKIVLASRSPEISLADITSYMGYSRQNVKKLVSGLERAGYVTLRPSHIDGRALRVEATRKARREAPHYAELEQRMFNSLFEGVQDTELSVSARTMATMIRNVAD</sequence>
<evidence type="ECO:0000256" key="3">
    <source>
        <dbReference type="ARBA" id="ARBA00023163"/>
    </source>
</evidence>
<protein>
    <submittedName>
        <fullName evidence="5">MarR family transcriptional regulator</fullName>
    </submittedName>
</protein>
<dbReference type="InterPro" id="IPR036388">
    <property type="entry name" value="WH-like_DNA-bd_sf"/>
</dbReference>
<keyword evidence="3" id="KW-0804">Transcription</keyword>
<dbReference type="GO" id="GO:0006950">
    <property type="term" value="P:response to stress"/>
    <property type="evidence" value="ECO:0007669"/>
    <property type="project" value="TreeGrafter"/>
</dbReference>
<reference evidence="5 6" key="1">
    <citation type="submission" date="2019-04" db="EMBL/GenBank/DDBJ databases">
        <title>Microbes associate with the intestines of laboratory mice.</title>
        <authorList>
            <person name="Navarre W."/>
            <person name="Wong E."/>
            <person name="Huang K."/>
            <person name="Tropini C."/>
            <person name="Ng K."/>
            <person name="Yu B."/>
        </authorList>
    </citation>
    <scope>NUCLEOTIDE SEQUENCE [LARGE SCALE GENOMIC DNA]</scope>
    <source>
        <strain evidence="5 6">NM07_P-09</strain>
    </source>
</reference>
<dbReference type="Gene3D" id="1.10.10.10">
    <property type="entry name" value="Winged helix-like DNA-binding domain superfamily/Winged helix DNA-binding domain"/>
    <property type="match status" value="1"/>
</dbReference>
<dbReference type="InterPro" id="IPR036390">
    <property type="entry name" value="WH_DNA-bd_sf"/>
</dbReference>
<evidence type="ECO:0000256" key="1">
    <source>
        <dbReference type="ARBA" id="ARBA00023015"/>
    </source>
</evidence>